<dbReference type="OrthoDB" id="2963168at2759"/>
<dbReference type="EMBL" id="MU827342">
    <property type="protein sequence ID" value="KAJ7353720.1"/>
    <property type="molecule type" value="Genomic_DNA"/>
</dbReference>
<proteinExistence type="predicted"/>
<sequence>MVRSESSNPVSDLAKRLAESCNLHDVEIYNDEYLCLGPKAMKKLFDPVVNGIVSHMKGLFSRPALKNVSCLFMVGGFAESVILQEAIKTAFRSTCKVLIPNYAGIAVVQGATMFAQKPYVIQSRVMATTYGFSGYINFNPKIHDPSRKLIVEGEALCKDIFDVVVKESDSVKVGERKRFIRRPLHSDATTAVFLFYTSTDPNAMYTTDSTVGPSIGEVVVNSPDISKGQNRDIELCVYFGETEIKATAIDKTSGKFATTFLDFLCK</sequence>
<accession>A0A9X0CIE0</accession>
<dbReference type="SUPFAM" id="SSF53067">
    <property type="entry name" value="Actin-like ATPase domain"/>
    <property type="match status" value="1"/>
</dbReference>
<organism evidence="1 2">
    <name type="scientific">Desmophyllum pertusum</name>
    <dbReference type="NCBI Taxonomy" id="174260"/>
    <lineage>
        <taxon>Eukaryota</taxon>
        <taxon>Metazoa</taxon>
        <taxon>Cnidaria</taxon>
        <taxon>Anthozoa</taxon>
        <taxon>Hexacorallia</taxon>
        <taxon>Scleractinia</taxon>
        <taxon>Caryophylliina</taxon>
        <taxon>Caryophylliidae</taxon>
        <taxon>Desmophyllum</taxon>
    </lineage>
</organism>
<evidence type="ECO:0000313" key="2">
    <source>
        <dbReference type="Proteomes" id="UP001163046"/>
    </source>
</evidence>
<evidence type="ECO:0008006" key="3">
    <source>
        <dbReference type="Google" id="ProtNLM"/>
    </source>
</evidence>
<dbReference type="PANTHER" id="PTHR14187:SF5">
    <property type="entry name" value="HEAT SHOCK 70 KDA PROTEIN 12A"/>
    <property type="match status" value="1"/>
</dbReference>
<comment type="caution">
    <text evidence="1">The sequence shown here is derived from an EMBL/GenBank/DDBJ whole genome shotgun (WGS) entry which is preliminary data.</text>
</comment>
<protein>
    <recommendedName>
        <fullName evidence="3">Heat shock protein 70-like protein</fullName>
    </recommendedName>
</protein>
<dbReference type="PANTHER" id="PTHR14187">
    <property type="entry name" value="ALPHA KINASE/ELONGATION FACTOR 2 KINASE"/>
    <property type="match status" value="1"/>
</dbReference>
<gene>
    <name evidence="1" type="ORF">OS493_032590</name>
</gene>
<reference evidence="1" key="1">
    <citation type="submission" date="2023-01" db="EMBL/GenBank/DDBJ databases">
        <title>Genome assembly of the deep-sea coral Lophelia pertusa.</title>
        <authorList>
            <person name="Herrera S."/>
            <person name="Cordes E."/>
        </authorList>
    </citation>
    <scope>NUCLEOTIDE SEQUENCE</scope>
    <source>
        <strain evidence="1">USNM1676648</strain>
        <tissue evidence="1">Polyp</tissue>
    </source>
</reference>
<dbReference type="Proteomes" id="UP001163046">
    <property type="component" value="Unassembled WGS sequence"/>
</dbReference>
<evidence type="ECO:0000313" key="1">
    <source>
        <dbReference type="EMBL" id="KAJ7353720.1"/>
    </source>
</evidence>
<name>A0A9X0CIE0_9CNID</name>
<dbReference type="AlphaFoldDB" id="A0A9X0CIE0"/>
<dbReference type="InterPro" id="IPR043129">
    <property type="entry name" value="ATPase_NBD"/>
</dbReference>
<keyword evidence="2" id="KW-1185">Reference proteome</keyword>